<organism evidence="5 6">
    <name type="scientific">Pontiella desulfatans</name>
    <dbReference type="NCBI Taxonomy" id="2750659"/>
    <lineage>
        <taxon>Bacteria</taxon>
        <taxon>Pseudomonadati</taxon>
        <taxon>Kiritimatiellota</taxon>
        <taxon>Kiritimatiellia</taxon>
        <taxon>Kiritimatiellales</taxon>
        <taxon>Pontiellaceae</taxon>
        <taxon>Pontiella</taxon>
    </lineage>
</organism>
<dbReference type="PRINTS" id="PR00778">
    <property type="entry name" value="HTHARSR"/>
</dbReference>
<dbReference type="SMART" id="SM00418">
    <property type="entry name" value="HTH_ARSR"/>
    <property type="match status" value="1"/>
</dbReference>
<dbReference type="GO" id="GO:0003677">
    <property type="term" value="F:DNA binding"/>
    <property type="evidence" value="ECO:0007669"/>
    <property type="project" value="UniProtKB-KW"/>
</dbReference>
<evidence type="ECO:0000256" key="3">
    <source>
        <dbReference type="ARBA" id="ARBA00023163"/>
    </source>
</evidence>
<reference evidence="5 6" key="1">
    <citation type="submission" date="2019-04" db="EMBL/GenBank/DDBJ databases">
        <authorList>
            <person name="Van Vliet M D."/>
        </authorList>
    </citation>
    <scope>NUCLEOTIDE SEQUENCE [LARGE SCALE GENOMIC DNA]</scope>
    <source>
        <strain evidence="5 6">F1</strain>
    </source>
</reference>
<dbReference type="AlphaFoldDB" id="A0A6C2UDD0"/>
<dbReference type="GO" id="GO:0003700">
    <property type="term" value="F:DNA-binding transcription factor activity"/>
    <property type="evidence" value="ECO:0007669"/>
    <property type="project" value="InterPro"/>
</dbReference>
<feature type="domain" description="HTH arsR-type" evidence="4">
    <location>
        <begin position="4"/>
        <end position="98"/>
    </location>
</feature>
<keyword evidence="1" id="KW-0805">Transcription regulation</keyword>
<dbReference type="InterPro" id="IPR001845">
    <property type="entry name" value="HTH_ArsR_DNA-bd_dom"/>
</dbReference>
<evidence type="ECO:0000259" key="4">
    <source>
        <dbReference type="PROSITE" id="PS50987"/>
    </source>
</evidence>
<dbReference type="CDD" id="cd00090">
    <property type="entry name" value="HTH_ARSR"/>
    <property type="match status" value="1"/>
</dbReference>
<evidence type="ECO:0000313" key="5">
    <source>
        <dbReference type="EMBL" id="VGO17384.1"/>
    </source>
</evidence>
<gene>
    <name evidence="5" type="primary">bigR_2</name>
    <name evidence="5" type="ORF">PDESU_05980</name>
</gene>
<dbReference type="InterPro" id="IPR036388">
    <property type="entry name" value="WH-like_DNA-bd_sf"/>
</dbReference>
<dbReference type="InterPro" id="IPR011991">
    <property type="entry name" value="ArsR-like_HTH"/>
</dbReference>
<dbReference type="Proteomes" id="UP000366872">
    <property type="component" value="Unassembled WGS sequence"/>
</dbReference>
<accession>A0A6C2UDD0</accession>
<keyword evidence="6" id="KW-1185">Reference proteome</keyword>
<keyword evidence="3" id="KW-0804">Transcription</keyword>
<dbReference type="SUPFAM" id="SSF46785">
    <property type="entry name" value="Winged helix' DNA-binding domain"/>
    <property type="match status" value="1"/>
</dbReference>
<protein>
    <submittedName>
        <fullName evidence="5">Biofilm growth-associated repressor</fullName>
    </submittedName>
</protein>
<dbReference type="Pfam" id="PF01022">
    <property type="entry name" value="HTH_5"/>
    <property type="match status" value="1"/>
</dbReference>
<dbReference type="Gene3D" id="1.10.10.10">
    <property type="entry name" value="Winged helix-like DNA-binding domain superfamily/Winged helix DNA-binding domain"/>
    <property type="match status" value="1"/>
</dbReference>
<keyword evidence="2" id="KW-0238">DNA-binding</keyword>
<proteinExistence type="predicted"/>
<dbReference type="EMBL" id="CAAHFG010000004">
    <property type="protein sequence ID" value="VGO17384.1"/>
    <property type="molecule type" value="Genomic_DNA"/>
</dbReference>
<evidence type="ECO:0000256" key="1">
    <source>
        <dbReference type="ARBA" id="ARBA00023015"/>
    </source>
</evidence>
<dbReference type="PANTHER" id="PTHR33154">
    <property type="entry name" value="TRANSCRIPTIONAL REGULATOR, ARSR FAMILY"/>
    <property type="match status" value="1"/>
</dbReference>
<evidence type="ECO:0000313" key="6">
    <source>
        <dbReference type="Proteomes" id="UP000366872"/>
    </source>
</evidence>
<dbReference type="RefSeq" id="WP_136082864.1">
    <property type="nucleotide sequence ID" value="NZ_CAAHFG010000004.1"/>
</dbReference>
<name>A0A6C2UDD0_PONDE</name>
<dbReference type="NCBIfam" id="NF033788">
    <property type="entry name" value="HTH_metalloreg"/>
    <property type="match status" value="1"/>
</dbReference>
<dbReference type="PROSITE" id="PS50987">
    <property type="entry name" value="HTH_ARSR_2"/>
    <property type="match status" value="1"/>
</dbReference>
<dbReference type="InterPro" id="IPR051081">
    <property type="entry name" value="HTH_MetalResp_TranReg"/>
</dbReference>
<dbReference type="InterPro" id="IPR036390">
    <property type="entry name" value="WH_DNA-bd_sf"/>
</dbReference>
<evidence type="ECO:0000256" key="2">
    <source>
        <dbReference type="ARBA" id="ARBA00023125"/>
    </source>
</evidence>
<sequence length="106" mass="11917">MTGQEKNLFTAKANVLKALAHPTRLWMAEQLEQGEMCVCEFVDKIDADFSTISKHLSVLKQAGIVADDKRGKQVYYTLKVPCVMNFMHCVEEVLANNAKTQAELLK</sequence>
<dbReference type="PANTHER" id="PTHR33154:SF18">
    <property type="entry name" value="ARSENICAL RESISTANCE OPERON REPRESSOR"/>
    <property type="match status" value="1"/>
</dbReference>